<dbReference type="CDD" id="cd11333">
    <property type="entry name" value="AmyAc_SI_OligoGlu_DGase"/>
    <property type="match status" value="1"/>
</dbReference>
<dbReference type="SUPFAM" id="SSF51011">
    <property type="entry name" value="Glycosyl hydrolase domain"/>
    <property type="match status" value="1"/>
</dbReference>
<dbReference type="FunFam" id="3.20.20.80:FF:000064">
    <property type="entry name" value="Oligo-1,6-glucosidase"/>
    <property type="match status" value="1"/>
</dbReference>
<dbReference type="SMART" id="SM00642">
    <property type="entry name" value="Aamy"/>
    <property type="match status" value="1"/>
</dbReference>
<evidence type="ECO:0000256" key="4">
    <source>
        <dbReference type="ARBA" id="ARBA00022801"/>
    </source>
</evidence>
<comment type="caution">
    <text evidence="7">The sequence shown here is derived from an EMBL/GenBank/DDBJ whole genome shotgun (WGS) entry which is preliminary data.</text>
</comment>
<organism evidence="7 8">
    <name type="scientific">Levilactobacillus spicheri</name>
    <dbReference type="NCBI Taxonomy" id="216463"/>
    <lineage>
        <taxon>Bacteria</taxon>
        <taxon>Bacillati</taxon>
        <taxon>Bacillota</taxon>
        <taxon>Bacilli</taxon>
        <taxon>Lactobacillales</taxon>
        <taxon>Lactobacillaceae</taxon>
        <taxon>Levilactobacillus</taxon>
    </lineage>
</organism>
<evidence type="ECO:0000256" key="5">
    <source>
        <dbReference type="ARBA" id="ARBA00023295"/>
    </source>
</evidence>
<dbReference type="OrthoDB" id="9805159at2"/>
<dbReference type="InterPro" id="IPR013780">
    <property type="entry name" value="Glyco_hydro_b"/>
</dbReference>
<evidence type="ECO:0000256" key="3">
    <source>
        <dbReference type="ARBA" id="ARBA00022490"/>
    </source>
</evidence>
<comment type="similarity">
    <text evidence="2">Belongs to the glycosyl hydrolase 13 family.</text>
</comment>
<sequence length="556" mass="64103">MARSKWFQDSVVYQIYPQSFQDSNGDGIGDLAGITQRLDYLQKLGVDVLWLNPIYRSPLKDNGYDIADYKAINPQYGTMADFDQLLAETHRHGMKLLMDLVVNHTSDQNAWFQESKSSKDNPYADYYIWRDPVDGHEPNNWGAAFGGSAWTFVPARGQYYLHLFAPGQPDLNWENPDVRNAVWDIMRFWLDKGVNGFRMDVINLISKPAGLPDAPAPANYATVEKMVADGPKLNDYLHEMNDQVLSHYDVMTVGEMPSSTPEDAIQYTGLNSHELNMVFQFQHVTLSPNPDKRLAKWNDQPVKLTDLKQALGRWQKALDGKGWNSLYWNNHDQPRAVSRFGDDRPEFRVRSAKALGTTLHMLQGTPYVYEGEELGMTNVHYTKLSQYEDLESINFYHELVEQKKLVDGPTMLKYLAHMSRDNARTPMQWDATPNAGFTAGTPWFDLNPNYTQINTKAALADQNSVFYYYQKLIKLRHETAVIRYGNYEEVDPDDDEVFTFRRHYQGQTLLVMTNFTDQTVQRDYQQATANELLISNYDDDQGQTLRPYESKVYLFK</sequence>
<dbReference type="Gene3D" id="3.20.20.80">
    <property type="entry name" value="Glycosidases"/>
    <property type="match status" value="1"/>
</dbReference>
<dbReference type="GO" id="GO:0009313">
    <property type="term" value="P:oligosaccharide catabolic process"/>
    <property type="evidence" value="ECO:0007669"/>
    <property type="project" value="TreeGrafter"/>
</dbReference>
<dbReference type="Pfam" id="PF00128">
    <property type="entry name" value="Alpha-amylase"/>
    <property type="match status" value="1"/>
</dbReference>
<keyword evidence="5" id="KW-0326">Glycosidase</keyword>
<dbReference type="Gene3D" id="2.60.40.1180">
    <property type="entry name" value="Golgi alpha-mannosidase II"/>
    <property type="match status" value="1"/>
</dbReference>
<dbReference type="Proteomes" id="UP000033491">
    <property type="component" value="Unassembled WGS sequence"/>
</dbReference>
<evidence type="ECO:0000256" key="2">
    <source>
        <dbReference type="ARBA" id="ARBA00008061"/>
    </source>
</evidence>
<dbReference type="FunFam" id="3.20.20.80:FF:000014">
    <property type="entry name" value="Alpha,alpha-phosphotrehalase"/>
    <property type="match status" value="1"/>
</dbReference>
<dbReference type="GO" id="GO:0004556">
    <property type="term" value="F:alpha-amylase activity"/>
    <property type="evidence" value="ECO:0007669"/>
    <property type="project" value="TreeGrafter"/>
</dbReference>
<keyword evidence="3" id="KW-0963">Cytoplasm</keyword>
<keyword evidence="4" id="KW-0378">Hydrolase</keyword>
<dbReference type="PATRIC" id="fig|216463.3.peg.530"/>
<proteinExistence type="inferred from homology"/>
<dbReference type="InterPro" id="IPR017853">
    <property type="entry name" value="GH"/>
</dbReference>
<dbReference type="FunFam" id="2.60.40.1180:FF:000007">
    <property type="entry name" value="Sucrose isomerase"/>
    <property type="match status" value="1"/>
</dbReference>
<feature type="domain" description="Glycosyl hydrolase family 13 catalytic" evidence="6">
    <location>
        <begin position="14"/>
        <end position="424"/>
    </location>
</feature>
<dbReference type="NCBIfam" id="NF008183">
    <property type="entry name" value="PRK10933.1"/>
    <property type="match status" value="1"/>
</dbReference>
<accession>A0A0F3RV60</accession>
<reference evidence="7 8" key="1">
    <citation type="submission" date="2015-03" db="EMBL/GenBank/DDBJ databases">
        <authorList>
            <person name="Zheng J."/>
            <person name="Ganezle M."/>
        </authorList>
    </citation>
    <scope>NUCLEOTIDE SEQUENCE [LARGE SCALE GENOMIC DNA]</scope>
    <source>
        <strain evidence="7 8">LP38</strain>
    </source>
</reference>
<dbReference type="InterPro" id="IPR045857">
    <property type="entry name" value="O16G_dom_2"/>
</dbReference>
<dbReference type="EMBL" id="JZCR01000018">
    <property type="protein sequence ID" value="KJW12672.1"/>
    <property type="molecule type" value="Genomic_DNA"/>
</dbReference>
<dbReference type="PANTHER" id="PTHR10357">
    <property type="entry name" value="ALPHA-AMYLASE FAMILY MEMBER"/>
    <property type="match status" value="1"/>
</dbReference>
<evidence type="ECO:0000259" key="6">
    <source>
        <dbReference type="SMART" id="SM00642"/>
    </source>
</evidence>
<dbReference type="AlphaFoldDB" id="A0A0F3RV60"/>
<gene>
    <name evidence="7" type="ORF">VC81_07125</name>
</gene>
<dbReference type="SUPFAM" id="SSF51445">
    <property type="entry name" value="(Trans)glycosidases"/>
    <property type="match status" value="1"/>
</dbReference>
<dbReference type="STRING" id="216463.VC81_07125"/>
<evidence type="ECO:0000313" key="8">
    <source>
        <dbReference type="Proteomes" id="UP000033491"/>
    </source>
</evidence>
<dbReference type="FunFam" id="3.90.400.10:FF:000002">
    <property type="entry name" value="Sucrose isomerase"/>
    <property type="match status" value="1"/>
</dbReference>
<protein>
    <submittedName>
        <fullName evidence="7">Oligo-1,6-glucosidase</fullName>
    </submittedName>
</protein>
<dbReference type="InterPro" id="IPR006047">
    <property type="entry name" value="GH13_cat_dom"/>
</dbReference>
<name>A0A0F3RV60_9LACO</name>
<dbReference type="RefSeq" id="WP_045807384.1">
    <property type="nucleotide sequence ID" value="NZ_JZCR01000018.1"/>
</dbReference>
<dbReference type="GO" id="GO:0005737">
    <property type="term" value="C:cytoplasm"/>
    <property type="evidence" value="ECO:0007669"/>
    <property type="project" value="UniProtKB-SubCell"/>
</dbReference>
<dbReference type="Gene3D" id="3.90.400.10">
    <property type="entry name" value="Oligo-1,6-glucosidase, Domain 2"/>
    <property type="match status" value="1"/>
</dbReference>
<comment type="subcellular location">
    <subcellularLocation>
        <location evidence="1">Cytoplasm</location>
    </subcellularLocation>
</comment>
<dbReference type="PANTHER" id="PTHR10357:SF184">
    <property type="entry name" value="OLIGO-1,6-GLUCOSIDASE 1"/>
    <property type="match status" value="1"/>
</dbReference>
<evidence type="ECO:0000313" key="7">
    <source>
        <dbReference type="EMBL" id="KJW12672.1"/>
    </source>
</evidence>
<evidence type="ECO:0000256" key="1">
    <source>
        <dbReference type="ARBA" id="ARBA00004496"/>
    </source>
</evidence>